<dbReference type="RefSeq" id="XP_016241940.1">
    <property type="nucleotide sequence ID" value="XM_016400414.1"/>
</dbReference>
<dbReference type="VEuPathDB" id="FungiDB:PV07_12844"/>
<dbReference type="Proteomes" id="UP000054466">
    <property type="component" value="Unassembled WGS sequence"/>
</dbReference>
<accession>A0A0D2CDU0</accession>
<gene>
    <name evidence="2" type="ORF">PV07_12844</name>
</gene>
<dbReference type="GeneID" id="27352038"/>
<dbReference type="EMBL" id="KN847242">
    <property type="protein sequence ID" value="KIW21724.1"/>
    <property type="molecule type" value="Genomic_DNA"/>
</dbReference>
<dbReference type="OrthoDB" id="4207519at2759"/>
<proteinExistence type="predicted"/>
<protein>
    <submittedName>
        <fullName evidence="2">Uncharacterized protein</fullName>
    </submittedName>
</protein>
<evidence type="ECO:0000256" key="1">
    <source>
        <dbReference type="SAM" id="MobiDB-lite"/>
    </source>
</evidence>
<feature type="compositionally biased region" description="Basic residues" evidence="1">
    <location>
        <begin position="96"/>
        <end position="105"/>
    </location>
</feature>
<organism evidence="2 3">
    <name type="scientific">Cladophialophora immunda</name>
    <dbReference type="NCBI Taxonomy" id="569365"/>
    <lineage>
        <taxon>Eukaryota</taxon>
        <taxon>Fungi</taxon>
        <taxon>Dikarya</taxon>
        <taxon>Ascomycota</taxon>
        <taxon>Pezizomycotina</taxon>
        <taxon>Eurotiomycetes</taxon>
        <taxon>Chaetothyriomycetidae</taxon>
        <taxon>Chaetothyriales</taxon>
        <taxon>Herpotrichiellaceae</taxon>
        <taxon>Cladophialophora</taxon>
    </lineage>
</organism>
<keyword evidence="3" id="KW-1185">Reference proteome</keyword>
<sequence>MQGITLLSKKLEHDIGDLDSPVKRRFAKFRNAVEKSLADCSLLRADNKHLFDQNNEKKTRASTRSTVIGRAKIMTYDDLAAARKKRGAAEPGTAGRIRKSAKRQKNGPSPPKTPKTSSDAPSNPKEIDKDMSGIESRGLESYCSVLQF</sequence>
<dbReference type="AlphaFoldDB" id="A0A0D2CDU0"/>
<evidence type="ECO:0000313" key="2">
    <source>
        <dbReference type="EMBL" id="KIW21724.1"/>
    </source>
</evidence>
<reference evidence="2 3" key="1">
    <citation type="submission" date="2015-01" db="EMBL/GenBank/DDBJ databases">
        <title>The Genome Sequence of Cladophialophora immunda CBS83496.</title>
        <authorList>
            <consortium name="The Broad Institute Genomics Platform"/>
            <person name="Cuomo C."/>
            <person name="de Hoog S."/>
            <person name="Gorbushina A."/>
            <person name="Stielow B."/>
            <person name="Teixiera M."/>
            <person name="Abouelleil A."/>
            <person name="Chapman S.B."/>
            <person name="Priest M."/>
            <person name="Young S.K."/>
            <person name="Wortman J."/>
            <person name="Nusbaum C."/>
            <person name="Birren B."/>
        </authorList>
    </citation>
    <scope>NUCLEOTIDE SEQUENCE [LARGE SCALE GENOMIC DNA]</scope>
    <source>
        <strain evidence="2 3">CBS 83496</strain>
    </source>
</reference>
<dbReference type="HOGENOM" id="CLU_1895984_0_0_1"/>
<evidence type="ECO:0000313" key="3">
    <source>
        <dbReference type="Proteomes" id="UP000054466"/>
    </source>
</evidence>
<feature type="region of interest" description="Disordered" evidence="1">
    <location>
        <begin position="83"/>
        <end position="135"/>
    </location>
</feature>
<name>A0A0D2CDU0_9EURO</name>